<evidence type="ECO:0000256" key="5">
    <source>
        <dbReference type="SAM" id="Phobius"/>
    </source>
</evidence>
<dbReference type="InterPro" id="IPR056739">
    <property type="entry name" value="NfeD_membrane"/>
</dbReference>
<name>A0AAE9ZTI4_9BACT</name>
<evidence type="ECO:0000313" key="10">
    <source>
        <dbReference type="EMBL" id="WED63991.1"/>
    </source>
</evidence>
<dbReference type="InterPro" id="IPR002810">
    <property type="entry name" value="NfeD-like_C"/>
</dbReference>
<evidence type="ECO:0000259" key="9">
    <source>
        <dbReference type="Pfam" id="PF25145"/>
    </source>
</evidence>
<dbReference type="Pfam" id="PF25145">
    <property type="entry name" value="NfeD1b_N"/>
    <property type="match status" value="1"/>
</dbReference>
<evidence type="ECO:0000313" key="11">
    <source>
        <dbReference type="Proteomes" id="UP001218638"/>
    </source>
</evidence>
<evidence type="ECO:0000259" key="7">
    <source>
        <dbReference type="Pfam" id="PF01957"/>
    </source>
</evidence>
<feature type="domain" description="NfeD1b N-terminal" evidence="9">
    <location>
        <begin position="52"/>
        <end position="219"/>
    </location>
</feature>
<dbReference type="AlphaFoldDB" id="A0AAE9ZTI4"/>
<feature type="signal peptide" evidence="6">
    <location>
        <begin position="1"/>
        <end position="26"/>
    </location>
</feature>
<dbReference type="RefSeq" id="WP_330930696.1">
    <property type="nucleotide sequence ID" value="NZ_CP119075.1"/>
</dbReference>
<dbReference type="Gene3D" id="2.40.50.140">
    <property type="entry name" value="Nucleic acid-binding proteins"/>
    <property type="match status" value="1"/>
</dbReference>
<protein>
    <submittedName>
        <fullName evidence="10">NfeD family protein</fullName>
    </submittedName>
</protein>
<dbReference type="PANTHER" id="PTHR33507:SF3">
    <property type="entry name" value="INNER MEMBRANE PROTEIN YBBJ"/>
    <property type="match status" value="1"/>
</dbReference>
<reference evidence="10" key="1">
    <citation type="submission" date="2023-03" db="EMBL/GenBank/DDBJ databases">
        <title>Lomoglobus Profundus gen. nov., sp. nov., a novel member of the phylum Verrucomicrobia, isolated from deep-marine sediment of South China Sea.</title>
        <authorList>
            <person name="Ahmad T."/>
            <person name="Ishaq S.E."/>
            <person name="Wang F."/>
        </authorList>
    </citation>
    <scope>NUCLEOTIDE SEQUENCE</scope>
    <source>
        <strain evidence="10">LMO-M01</strain>
    </source>
</reference>
<keyword evidence="4 5" id="KW-0472">Membrane</keyword>
<dbReference type="Gene3D" id="3.90.226.10">
    <property type="entry name" value="2-enoyl-CoA Hydratase, Chain A, domain 1"/>
    <property type="match status" value="1"/>
</dbReference>
<keyword evidence="3 5" id="KW-1133">Transmembrane helix</keyword>
<dbReference type="KEGG" id="slom:PXH66_16760"/>
<feature type="domain" description="NfeD integral membrane" evidence="8">
    <location>
        <begin position="271"/>
        <end position="397"/>
    </location>
</feature>
<dbReference type="Proteomes" id="UP001218638">
    <property type="component" value="Chromosome"/>
</dbReference>
<feature type="transmembrane region" description="Helical" evidence="5">
    <location>
        <begin position="320"/>
        <end position="337"/>
    </location>
</feature>
<feature type="transmembrane region" description="Helical" evidence="5">
    <location>
        <begin position="291"/>
        <end position="308"/>
    </location>
</feature>
<comment type="subcellular location">
    <subcellularLocation>
        <location evidence="1">Membrane</location>
        <topology evidence="1">Multi-pass membrane protein</topology>
    </subcellularLocation>
</comment>
<dbReference type="PANTHER" id="PTHR33507">
    <property type="entry name" value="INNER MEMBRANE PROTEIN YBBJ"/>
    <property type="match status" value="1"/>
</dbReference>
<evidence type="ECO:0000256" key="4">
    <source>
        <dbReference type="ARBA" id="ARBA00023136"/>
    </source>
</evidence>
<dbReference type="SUPFAM" id="SSF141322">
    <property type="entry name" value="NfeD domain-like"/>
    <property type="match status" value="1"/>
</dbReference>
<evidence type="ECO:0000259" key="8">
    <source>
        <dbReference type="Pfam" id="PF24961"/>
    </source>
</evidence>
<dbReference type="InterPro" id="IPR012340">
    <property type="entry name" value="NA-bd_OB-fold"/>
</dbReference>
<dbReference type="InterPro" id="IPR052165">
    <property type="entry name" value="Membrane_assoc_protease"/>
</dbReference>
<dbReference type="Pfam" id="PF24961">
    <property type="entry name" value="NfeD_membrane"/>
    <property type="match status" value="1"/>
</dbReference>
<evidence type="ECO:0000256" key="3">
    <source>
        <dbReference type="ARBA" id="ARBA00022989"/>
    </source>
</evidence>
<keyword evidence="6" id="KW-0732">Signal</keyword>
<keyword evidence="2 5" id="KW-0812">Transmembrane</keyword>
<evidence type="ECO:0000256" key="2">
    <source>
        <dbReference type="ARBA" id="ARBA00022692"/>
    </source>
</evidence>
<dbReference type="InterPro" id="IPR029045">
    <property type="entry name" value="ClpP/crotonase-like_dom_sf"/>
</dbReference>
<organism evidence="10 11">
    <name type="scientific">Synoicihabitans lomoniglobus</name>
    <dbReference type="NCBI Taxonomy" id="2909285"/>
    <lineage>
        <taxon>Bacteria</taxon>
        <taxon>Pseudomonadati</taxon>
        <taxon>Verrucomicrobiota</taxon>
        <taxon>Opitutia</taxon>
        <taxon>Opitutales</taxon>
        <taxon>Opitutaceae</taxon>
        <taxon>Synoicihabitans</taxon>
    </lineage>
</organism>
<accession>A0AAE9ZTI4</accession>
<dbReference type="EMBL" id="CP119075">
    <property type="protein sequence ID" value="WED63991.1"/>
    <property type="molecule type" value="Genomic_DNA"/>
</dbReference>
<feature type="domain" description="NfeD-like C-terminal" evidence="7">
    <location>
        <begin position="437"/>
        <end position="491"/>
    </location>
</feature>
<gene>
    <name evidence="10" type="ORF">PXH66_16760</name>
</gene>
<dbReference type="Pfam" id="PF01957">
    <property type="entry name" value="NfeD"/>
    <property type="match status" value="1"/>
</dbReference>
<feature type="chain" id="PRO_5042277235" evidence="6">
    <location>
        <begin position="27"/>
        <end position="498"/>
    </location>
</feature>
<sequence length="498" mass="52491">MPTPRIVSHFLALGVLLIGGGKAVSAQDTTVPAEEIAPPTVVEAPPGQSPAKVVVIPVRDEIAKPILYVIRRGLKTAIEMEADLVVLDMETPGGSLGTTFEILEALSKFKGETATYVNKEAISAGSFISAMTDDIYFAPDGVIGAAAPVMSSGGEIDETMRMKIVSYLKARIRAISEGHPYRGQVISAMIDSDYELKIGDEVLKAKGELLSLTATEASATYGDPAQPLLAAGISDSIEALLIERFGEGGFETLTLETTWSEDFAAVLNGFAPILMGLGLLGLFIEFKTPGFGIFGIGGGLLLLIVFFGHNVAGLSGHEPMLFFVIGVALLFAEILFFPGTIVFALSGVILMLGSLVWSMADLWPNEPLTLSGDVFVQPLMSLMMGLGVAMVGAIVVLRFLPRGWFWDKMILATAASGDRSSFTTINPPGAGDPGAGSLVGKTGVAVTDMYPSGQVEIDGRWYEAHVEVGSVDAGATVVVREQQSFGLIVEPVAEEDEA</sequence>
<feature type="transmembrane region" description="Helical" evidence="5">
    <location>
        <begin position="342"/>
        <end position="360"/>
    </location>
</feature>
<feature type="transmembrane region" description="Helical" evidence="5">
    <location>
        <begin position="263"/>
        <end position="284"/>
    </location>
</feature>
<evidence type="ECO:0000256" key="6">
    <source>
        <dbReference type="SAM" id="SignalP"/>
    </source>
</evidence>
<feature type="transmembrane region" description="Helical" evidence="5">
    <location>
        <begin position="380"/>
        <end position="400"/>
    </location>
</feature>
<dbReference type="SUPFAM" id="SSF52096">
    <property type="entry name" value="ClpP/crotonase"/>
    <property type="match status" value="1"/>
</dbReference>
<evidence type="ECO:0000256" key="1">
    <source>
        <dbReference type="ARBA" id="ARBA00004141"/>
    </source>
</evidence>
<keyword evidence="11" id="KW-1185">Reference proteome</keyword>
<dbReference type="InterPro" id="IPR056738">
    <property type="entry name" value="NfeD1b_N"/>
</dbReference>
<proteinExistence type="predicted"/>
<dbReference type="CDD" id="cd07021">
    <property type="entry name" value="Clp_protease_NfeD_like"/>
    <property type="match status" value="1"/>
</dbReference>
<dbReference type="GO" id="GO:0005886">
    <property type="term" value="C:plasma membrane"/>
    <property type="evidence" value="ECO:0007669"/>
    <property type="project" value="TreeGrafter"/>
</dbReference>